<keyword evidence="3" id="KW-1185">Reference proteome</keyword>
<proteinExistence type="predicted"/>
<evidence type="ECO:0000313" key="3">
    <source>
        <dbReference type="Proteomes" id="UP000241890"/>
    </source>
</evidence>
<sequence>MTWKRKSSASLRFTWATGNAYVGHPSTELEIGFESESESEFRIEPEFTEPGGSSSGPGTGRIETGRAVRVQYLMLHPT</sequence>
<accession>A0A2R5GF80</accession>
<dbReference type="InParanoid" id="A0A2R5GF80"/>
<name>A0A2R5GF80_9STRA</name>
<gene>
    <name evidence="2" type="ORF">FCC1311_054472</name>
</gene>
<evidence type="ECO:0000256" key="1">
    <source>
        <dbReference type="SAM" id="MobiDB-lite"/>
    </source>
</evidence>
<dbReference type="AlphaFoldDB" id="A0A2R5GF80"/>
<reference evidence="2 3" key="1">
    <citation type="submission" date="2017-12" db="EMBL/GenBank/DDBJ databases">
        <title>Sequencing, de novo assembly and annotation of complete genome of a new Thraustochytrid species, strain FCC1311.</title>
        <authorList>
            <person name="Sedici K."/>
            <person name="Godart F."/>
            <person name="Aiese Cigliano R."/>
            <person name="Sanseverino W."/>
            <person name="Barakat M."/>
            <person name="Ortet P."/>
            <person name="Marechal E."/>
            <person name="Cagnac O."/>
            <person name="Amato A."/>
        </authorList>
    </citation>
    <scope>NUCLEOTIDE SEQUENCE [LARGE SCALE GENOMIC DNA]</scope>
</reference>
<dbReference type="EMBL" id="BEYU01000053">
    <property type="protein sequence ID" value="GBG29225.1"/>
    <property type="molecule type" value="Genomic_DNA"/>
</dbReference>
<feature type="region of interest" description="Disordered" evidence="1">
    <location>
        <begin position="44"/>
        <end position="63"/>
    </location>
</feature>
<dbReference type="Proteomes" id="UP000241890">
    <property type="component" value="Unassembled WGS sequence"/>
</dbReference>
<comment type="caution">
    <text evidence="2">The sequence shown here is derived from an EMBL/GenBank/DDBJ whole genome shotgun (WGS) entry which is preliminary data.</text>
</comment>
<evidence type="ECO:0000313" key="2">
    <source>
        <dbReference type="EMBL" id="GBG29225.1"/>
    </source>
</evidence>
<protein>
    <submittedName>
        <fullName evidence="2">Uncharacterized protein</fullName>
    </submittedName>
</protein>
<organism evidence="2 3">
    <name type="scientific">Hondaea fermentalgiana</name>
    <dbReference type="NCBI Taxonomy" id="2315210"/>
    <lineage>
        <taxon>Eukaryota</taxon>
        <taxon>Sar</taxon>
        <taxon>Stramenopiles</taxon>
        <taxon>Bigyra</taxon>
        <taxon>Labyrinthulomycetes</taxon>
        <taxon>Thraustochytrida</taxon>
        <taxon>Thraustochytriidae</taxon>
        <taxon>Hondaea</taxon>
    </lineage>
</organism>